<dbReference type="InterPro" id="IPR003593">
    <property type="entry name" value="AAA+_ATPase"/>
</dbReference>
<sequence length="271" mass="30356">MRVGSHQEEANSRHEAHVCIRDLEHRFPSGLTAVNDVSLNVGVGELVVIVGPSGCGKTTILNVVAGLLPIQKGDVLIKGSVPLAGRKDTAYMFAQDALLPWRTVMENVVFGVEVRVGKSSIDSKTRDKARTIIANVGLKGFEDAYPRQLSHGMRQRVALARTFMMDSPLLLMDEPFGALDAHTKLTLEQELLRLWEQSRRTVLFITHDLAEAIFLADRILVCSARPGHIVSEIEVPFPRPRDLNALQQCEEYHRLYQRIWVDLSKEMVKQV</sequence>
<protein>
    <submittedName>
        <fullName evidence="7">NitT/TauT family transport system ATP-binding protein</fullName>
    </submittedName>
</protein>
<comment type="caution">
    <text evidence="7">The sequence shown here is derived from an EMBL/GenBank/DDBJ whole genome shotgun (WGS) entry which is preliminary data.</text>
</comment>
<dbReference type="InterPro" id="IPR003439">
    <property type="entry name" value="ABC_transporter-like_ATP-bd"/>
</dbReference>
<reference evidence="7 8" key="1">
    <citation type="submission" date="2019-03" db="EMBL/GenBank/DDBJ databases">
        <title>Genomic Encyclopedia of Type Strains, Phase IV (KMG-IV): sequencing the most valuable type-strain genomes for metagenomic binning, comparative biology and taxonomic classification.</title>
        <authorList>
            <person name="Goeker M."/>
        </authorList>
    </citation>
    <scope>NUCLEOTIDE SEQUENCE [LARGE SCALE GENOMIC DNA]</scope>
    <source>
        <strain evidence="7 8">DSM 24591</strain>
    </source>
</reference>
<evidence type="ECO:0000313" key="7">
    <source>
        <dbReference type="EMBL" id="TCT08877.1"/>
    </source>
</evidence>
<dbReference type="InterPro" id="IPR017871">
    <property type="entry name" value="ABC_transporter-like_CS"/>
</dbReference>
<dbReference type="PANTHER" id="PTHR42788:SF13">
    <property type="entry name" value="ALIPHATIC SULFONATES IMPORT ATP-BINDING PROTEIN SSUB"/>
    <property type="match status" value="1"/>
</dbReference>
<keyword evidence="3" id="KW-0472">Membrane</keyword>
<keyword evidence="4" id="KW-0547">Nucleotide-binding</keyword>
<dbReference type="Pfam" id="PF00005">
    <property type="entry name" value="ABC_tran"/>
    <property type="match status" value="1"/>
</dbReference>
<dbReference type="EMBL" id="SMAJ01000004">
    <property type="protein sequence ID" value="TCT08877.1"/>
    <property type="molecule type" value="Genomic_DNA"/>
</dbReference>
<evidence type="ECO:0000256" key="4">
    <source>
        <dbReference type="ARBA" id="ARBA00022741"/>
    </source>
</evidence>
<dbReference type="Proteomes" id="UP000295525">
    <property type="component" value="Unassembled WGS sequence"/>
</dbReference>
<dbReference type="SMART" id="SM00382">
    <property type="entry name" value="AAA"/>
    <property type="match status" value="1"/>
</dbReference>
<dbReference type="GO" id="GO:0016887">
    <property type="term" value="F:ATP hydrolysis activity"/>
    <property type="evidence" value="ECO:0007669"/>
    <property type="project" value="InterPro"/>
</dbReference>
<dbReference type="SUPFAM" id="SSF52540">
    <property type="entry name" value="P-loop containing nucleoside triphosphate hydrolases"/>
    <property type="match status" value="1"/>
</dbReference>
<dbReference type="InterPro" id="IPR050166">
    <property type="entry name" value="ABC_transporter_ATP-bind"/>
</dbReference>
<feature type="domain" description="ABC transporter" evidence="6">
    <location>
        <begin position="18"/>
        <end position="249"/>
    </location>
</feature>
<keyword evidence="8" id="KW-1185">Reference proteome</keyword>
<dbReference type="Gene3D" id="3.40.50.300">
    <property type="entry name" value="P-loop containing nucleotide triphosphate hydrolases"/>
    <property type="match status" value="1"/>
</dbReference>
<dbReference type="PANTHER" id="PTHR42788">
    <property type="entry name" value="TAURINE IMPORT ATP-BINDING PROTEIN-RELATED"/>
    <property type="match status" value="1"/>
</dbReference>
<dbReference type="AlphaFoldDB" id="A0A4R3MAK9"/>
<dbReference type="InterPro" id="IPR027417">
    <property type="entry name" value="P-loop_NTPase"/>
</dbReference>
<accession>A0A4R3MAK9</accession>
<evidence type="ECO:0000313" key="8">
    <source>
        <dbReference type="Proteomes" id="UP000295525"/>
    </source>
</evidence>
<keyword evidence="3" id="KW-1003">Cell membrane</keyword>
<dbReference type="RefSeq" id="WP_132580894.1">
    <property type="nucleotide sequence ID" value="NZ_SMAJ01000004.1"/>
</dbReference>
<dbReference type="OrthoDB" id="8683598at2"/>
<organism evidence="7 8">
    <name type="scientific">Paralcaligenes ureilyticus</name>
    <dbReference type="NCBI Taxonomy" id="627131"/>
    <lineage>
        <taxon>Bacteria</taxon>
        <taxon>Pseudomonadati</taxon>
        <taxon>Pseudomonadota</taxon>
        <taxon>Betaproteobacteria</taxon>
        <taxon>Burkholderiales</taxon>
        <taxon>Alcaligenaceae</taxon>
        <taxon>Paralcaligenes</taxon>
    </lineage>
</organism>
<keyword evidence="5 7" id="KW-0067">ATP-binding</keyword>
<evidence type="ECO:0000256" key="2">
    <source>
        <dbReference type="ARBA" id="ARBA00022448"/>
    </source>
</evidence>
<name>A0A4R3MAK9_9BURK</name>
<gene>
    <name evidence="7" type="ORF">EDC26_10435</name>
</gene>
<dbReference type="PROSITE" id="PS00211">
    <property type="entry name" value="ABC_TRANSPORTER_1"/>
    <property type="match status" value="1"/>
</dbReference>
<evidence type="ECO:0000256" key="3">
    <source>
        <dbReference type="ARBA" id="ARBA00022475"/>
    </source>
</evidence>
<dbReference type="CDD" id="cd03293">
    <property type="entry name" value="ABC_NrtD_SsuB_transporters"/>
    <property type="match status" value="1"/>
</dbReference>
<comment type="similarity">
    <text evidence="1">Belongs to the ABC transporter superfamily.</text>
</comment>
<evidence type="ECO:0000259" key="6">
    <source>
        <dbReference type="PROSITE" id="PS50893"/>
    </source>
</evidence>
<evidence type="ECO:0000256" key="1">
    <source>
        <dbReference type="ARBA" id="ARBA00005417"/>
    </source>
</evidence>
<keyword evidence="2" id="KW-0813">Transport</keyword>
<dbReference type="GO" id="GO:0005524">
    <property type="term" value="F:ATP binding"/>
    <property type="evidence" value="ECO:0007669"/>
    <property type="project" value="UniProtKB-KW"/>
</dbReference>
<dbReference type="PROSITE" id="PS50893">
    <property type="entry name" value="ABC_TRANSPORTER_2"/>
    <property type="match status" value="1"/>
</dbReference>
<evidence type="ECO:0000256" key="5">
    <source>
        <dbReference type="ARBA" id="ARBA00022840"/>
    </source>
</evidence>
<proteinExistence type="inferred from homology"/>